<feature type="compositionally biased region" description="Basic and acidic residues" evidence="1">
    <location>
        <begin position="77"/>
        <end position="86"/>
    </location>
</feature>
<feature type="domain" description="Haemolysin activator HlyB C-terminal" evidence="3">
    <location>
        <begin position="268"/>
        <end position="563"/>
    </location>
</feature>
<evidence type="ECO:0000259" key="3">
    <source>
        <dbReference type="Pfam" id="PF03865"/>
    </source>
</evidence>
<dbReference type="GO" id="GO:0008320">
    <property type="term" value="F:protein transmembrane transporter activity"/>
    <property type="evidence" value="ECO:0007669"/>
    <property type="project" value="TreeGrafter"/>
</dbReference>
<keyword evidence="2" id="KW-0732">Signal</keyword>
<evidence type="ECO:0000313" key="4">
    <source>
        <dbReference type="EMBL" id="EAJ1254511.1"/>
    </source>
</evidence>
<dbReference type="InterPro" id="IPR051544">
    <property type="entry name" value="TPS_OM_transporter"/>
</dbReference>
<dbReference type="Gene3D" id="3.10.20.310">
    <property type="entry name" value="membrane protein fhac"/>
    <property type="match status" value="1"/>
</dbReference>
<dbReference type="Gene3D" id="2.40.160.50">
    <property type="entry name" value="membrane protein fhac: a member of the omp85/tpsb transporter family"/>
    <property type="match status" value="1"/>
</dbReference>
<organism evidence="4 5">
    <name type="scientific">Campylobacter lari</name>
    <dbReference type="NCBI Taxonomy" id="201"/>
    <lineage>
        <taxon>Bacteria</taxon>
        <taxon>Pseudomonadati</taxon>
        <taxon>Campylobacterota</taxon>
        <taxon>Epsilonproteobacteria</taxon>
        <taxon>Campylobacterales</taxon>
        <taxon>Campylobacteraceae</taxon>
        <taxon>Campylobacter</taxon>
    </lineage>
</organism>
<protein>
    <submittedName>
        <fullName evidence="4">ShlB/FhaC/HecB family hemolysin secretion/activation protein</fullName>
    </submittedName>
</protein>
<feature type="compositionally biased region" description="Low complexity" evidence="1">
    <location>
        <begin position="88"/>
        <end position="119"/>
    </location>
</feature>
<feature type="chain" id="PRO_5031058466" evidence="2">
    <location>
        <begin position="18"/>
        <end position="618"/>
    </location>
</feature>
<dbReference type="EMBL" id="AABVCV010000007">
    <property type="protein sequence ID" value="EAJ1254511.1"/>
    <property type="molecule type" value="Genomic_DNA"/>
</dbReference>
<dbReference type="AlphaFoldDB" id="A0A7U8AQ22"/>
<gene>
    <name evidence="4" type="ORF">A0Y59_04825</name>
</gene>
<dbReference type="Pfam" id="PF03865">
    <property type="entry name" value="ShlB"/>
    <property type="match status" value="1"/>
</dbReference>
<evidence type="ECO:0000256" key="2">
    <source>
        <dbReference type="SAM" id="SignalP"/>
    </source>
</evidence>
<evidence type="ECO:0000256" key="1">
    <source>
        <dbReference type="SAM" id="MobiDB-lite"/>
    </source>
</evidence>
<feature type="region of interest" description="Disordered" evidence="1">
    <location>
        <begin position="77"/>
        <end position="119"/>
    </location>
</feature>
<dbReference type="PANTHER" id="PTHR34597">
    <property type="entry name" value="SLR1661 PROTEIN"/>
    <property type="match status" value="1"/>
</dbReference>
<accession>A0A7U8AQ22</accession>
<dbReference type="GO" id="GO:0098046">
    <property type="term" value="C:type V protein secretion system complex"/>
    <property type="evidence" value="ECO:0007669"/>
    <property type="project" value="TreeGrafter"/>
</dbReference>
<dbReference type="InterPro" id="IPR005565">
    <property type="entry name" value="Hemolysn_activator_HlyB_C"/>
</dbReference>
<evidence type="ECO:0000313" key="5">
    <source>
        <dbReference type="Proteomes" id="UP000533324"/>
    </source>
</evidence>
<dbReference type="PANTHER" id="PTHR34597:SF1">
    <property type="entry name" value="HEME_HEMOPEXIN TRANSPORTER PROTEIN HUXB"/>
    <property type="match status" value="1"/>
</dbReference>
<reference evidence="4 5" key="1">
    <citation type="submission" date="2018-05" db="EMBL/GenBank/DDBJ databases">
        <authorList>
            <consortium name="PulseNet: The National Subtyping Network for Foodborne Disease Surveillance"/>
            <person name="Tarr C.L."/>
            <person name="Trees E."/>
            <person name="Katz L.S."/>
            <person name="Carleton-Romer H.A."/>
            <person name="Stroika S."/>
            <person name="Kucerova Z."/>
            <person name="Roache K.F."/>
            <person name="Sabol A.L."/>
            <person name="Besser J."/>
            <person name="Gerner-Smidt P."/>
        </authorList>
    </citation>
    <scope>NUCLEOTIDE SEQUENCE [LARGE SCALE GENOMIC DNA]</scope>
    <source>
        <strain evidence="4 5">1988D-2602</strain>
    </source>
</reference>
<dbReference type="Proteomes" id="UP000533324">
    <property type="component" value="Unassembled WGS sequence"/>
</dbReference>
<dbReference type="GO" id="GO:0046819">
    <property type="term" value="P:protein secretion by the type V secretion system"/>
    <property type="evidence" value="ECO:0007669"/>
    <property type="project" value="TreeGrafter"/>
</dbReference>
<name>A0A7U8AQ22_CAMLA</name>
<comment type="caution">
    <text evidence="4">The sequence shown here is derived from an EMBL/GenBank/DDBJ whole genome shotgun (WGS) entry which is preliminary data.</text>
</comment>
<sequence length="618" mass="69423">MKKLLLSTIVLSSLVYANNGSITIAKNDIEKVIELSPDRNLPQNKAIKENLKTKDDYEKIQEAKKDFEEKKKALKEKLNQEDKANEETTNTNNDKTNTSINDNNSNSTNDTTNSNNQTNTTTKKVITKYKFIITNENTSFEKLGIKEEDLQLLISEFSARKFSLQDLQDISNIIAYYFQVNGYPAATAYVPQQEFEDSVQINIALGTLGKYIVKNKTTIKDHFIESKLNERIKGKIISTKLIEDSVYKVNEMYGVQTLAGLQVGENVGETDVVIEVVPDTKANVLLYTDNYGIESAGDIRAGISMGFNSIFNMGDYYNFYLQSSNENQINYGASYTFFLGNLKITPSVSQGSYSLGGEYKEVGFSGTSRNFGIDFSYPVWINTNSSLYFTSSIYHKILKDESFSNTFFPYTVDKHSNVGSVGLEGLFRGFENNTLSYSAKVSAGKVYDDGATIFGDTSKSGGKGFGWFRKLNASVNNYYSINEYITHALNINYQKVLGKFELDSSESSSLGGAYGVRAYDNGEGDGDNTIVANFGIRINIPNTNFYFTPFYDIGYAWYEKASGSRLADEHFLDAVGLQILYNKANEYYIKLDGARALHQYKYDDDYRMKLYLSGGVYF</sequence>
<proteinExistence type="predicted"/>
<feature type="signal peptide" evidence="2">
    <location>
        <begin position="1"/>
        <end position="17"/>
    </location>
</feature>